<evidence type="ECO:0000256" key="2">
    <source>
        <dbReference type="ARBA" id="ARBA00022692"/>
    </source>
</evidence>
<comment type="subcellular location">
    <subcellularLocation>
        <location evidence="1">Endoplasmic reticulum membrane</location>
        <topology evidence="1">Single-pass type I membrane protein</topology>
    </subcellularLocation>
</comment>
<dbReference type="InterPro" id="IPR005595">
    <property type="entry name" value="TRAP_alpha"/>
</dbReference>
<keyword evidence="4" id="KW-0256">Endoplasmic reticulum</keyword>
<protein>
    <recommendedName>
        <fullName evidence="12">Translocon-associated protein subunit alpha</fullName>
    </recommendedName>
</protein>
<feature type="signal peptide" evidence="9">
    <location>
        <begin position="1"/>
        <end position="24"/>
    </location>
</feature>
<organism evidence="10 11">
    <name type="scientific">Anisodus acutangulus</name>
    <dbReference type="NCBI Taxonomy" id="402998"/>
    <lineage>
        <taxon>Eukaryota</taxon>
        <taxon>Viridiplantae</taxon>
        <taxon>Streptophyta</taxon>
        <taxon>Embryophyta</taxon>
        <taxon>Tracheophyta</taxon>
        <taxon>Spermatophyta</taxon>
        <taxon>Magnoliopsida</taxon>
        <taxon>eudicotyledons</taxon>
        <taxon>Gunneridae</taxon>
        <taxon>Pentapetalae</taxon>
        <taxon>asterids</taxon>
        <taxon>lamiids</taxon>
        <taxon>Solanales</taxon>
        <taxon>Solanaceae</taxon>
        <taxon>Solanoideae</taxon>
        <taxon>Hyoscyameae</taxon>
        <taxon>Anisodus</taxon>
    </lineage>
</organism>
<evidence type="ECO:0000256" key="6">
    <source>
        <dbReference type="ARBA" id="ARBA00023136"/>
    </source>
</evidence>
<feature type="compositionally biased region" description="Low complexity" evidence="7">
    <location>
        <begin position="617"/>
        <end position="627"/>
    </location>
</feature>
<dbReference type="OrthoDB" id="692967at2759"/>
<keyword evidence="6 8" id="KW-0472">Membrane</keyword>
<evidence type="ECO:0000256" key="3">
    <source>
        <dbReference type="ARBA" id="ARBA00022729"/>
    </source>
</evidence>
<name>A0A9Q1L9Z3_9SOLA</name>
<sequence length="744" mass="81463">MEIRVLFVLGLLLFSSSFLQVARGQSDPAAEVVEGTEEGGDLGIVGEDVQDFSSESYTPAAGVETVCVFPKNPSKVVAAGEESELLVGMKNDGESNLNIIAIQASVHLPFDHRYLVQNLSVQAFNNATVPPSAQATFPYIFAVSKFMQPGSFDLVGTIIYEIDHNAYQNVFYNGTIEVTEPGGLLSVESVFLFCLGVALLGLLGFWIRGQMHNLSKKTKRAPKAKVEVGTPTTDASTDEWLQGTAYTQSQSNKLKKKKLFFTSRMGIQSLCGRVFLGLSLSLLLCSFCIADDKTIKVVGFGECADCKENNINTIHALSGLHVSIDCKLENGEIKTRGEGQLDKDGKFEVSLPKEMMEDGKLKEECYAQLHSASAAPCPAHNGIESSKIMTIKTDGKHTLKPAGNIKFSTPLCTSAFLWPYFKYPPLPSLPPFPKDHPWKKNFPNFPPLPPLKHWGHPFPLPPLPPIFKKPCPPPVPVYNPTPEPPVVKPLPPPVPVYNPTPNPTPEPPVVKPLPPPVPVYKPKPIPPPVPVYKPKPIPPPVPIYKPKPIPPPVPIYKPKPIPPPVPVYKPKPMPPPVPVYKPKPMPPPVPVYKPKPEPPVKKPCPPKMPKPKPPPVKKTCPPKVPTYKPKPKPEPPVVKPLPPPIPVYKPPVVKPLPPPVPVYEPPVVKPLPPPIPVYKPPVVKPLPPPVPVYEPPVVKPLPPPIPIYKPPFYKKPCPPLPPFPKLPPFHHPFFPPLPPKVPHP</sequence>
<gene>
    <name evidence="10" type="ORF">K7X08_037091</name>
</gene>
<evidence type="ECO:0008006" key="12">
    <source>
        <dbReference type="Google" id="ProtNLM"/>
    </source>
</evidence>
<dbReference type="GO" id="GO:0005789">
    <property type="term" value="C:endoplasmic reticulum membrane"/>
    <property type="evidence" value="ECO:0007669"/>
    <property type="project" value="UniProtKB-SubCell"/>
</dbReference>
<dbReference type="AlphaFoldDB" id="A0A9Q1L9Z3"/>
<evidence type="ECO:0000256" key="7">
    <source>
        <dbReference type="SAM" id="MobiDB-lite"/>
    </source>
</evidence>
<proteinExistence type="predicted"/>
<feature type="compositionally biased region" description="Pro residues" evidence="7">
    <location>
        <begin position="601"/>
        <end position="616"/>
    </location>
</feature>
<evidence type="ECO:0000256" key="4">
    <source>
        <dbReference type="ARBA" id="ARBA00022824"/>
    </source>
</evidence>
<accession>A0A9Q1L9Z3</accession>
<evidence type="ECO:0000256" key="1">
    <source>
        <dbReference type="ARBA" id="ARBA00004115"/>
    </source>
</evidence>
<feature type="region of interest" description="Disordered" evidence="7">
    <location>
        <begin position="598"/>
        <end position="635"/>
    </location>
</feature>
<keyword evidence="11" id="KW-1185">Reference proteome</keyword>
<evidence type="ECO:0000256" key="9">
    <source>
        <dbReference type="SAM" id="SignalP"/>
    </source>
</evidence>
<evidence type="ECO:0000313" key="10">
    <source>
        <dbReference type="EMBL" id="KAJ8530256.1"/>
    </source>
</evidence>
<keyword evidence="2 8" id="KW-0812">Transmembrane</keyword>
<feature type="chain" id="PRO_5040250517" description="Translocon-associated protein subunit alpha" evidence="9">
    <location>
        <begin position="25"/>
        <end position="744"/>
    </location>
</feature>
<evidence type="ECO:0000313" key="11">
    <source>
        <dbReference type="Proteomes" id="UP001152561"/>
    </source>
</evidence>
<dbReference type="PANTHER" id="PTHR12924:SF3">
    <property type="entry name" value="TRANSLOCON-ASSOCIATED PROTEIN SUBUNIT ALPHA"/>
    <property type="match status" value="1"/>
</dbReference>
<dbReference type="Pfam" id="PF03896">
    <property type="entry name" value="TRAP_alpha"/>
    <property type="match status" value="1"/>
</dbReference>
<dbReference type="Pfam" id="PF01190">
    <property type="entry name" value="Pollen_Ole_e_1"/>
    <property type="match status" value="1"/>
</dbReference>
<dbReference type="PANTHER" id="PTHR12924">
    <property type="entry name" value="TRANSLOCON-ASSOCIATED PROTEIN, ALPHA SUBUNIT"/>
    <property type="match status" value="1"/>
</dbReference>
<evidence type="ECO:0000256" key="8">
    <source>
        <dbReference type="SAM" id="Phobius"/>
    </source>
</evidence>
<feature type="transmembrane region" description="Helical" evidence="8">
    <location>
        <begin position="190"/>
        <end position="207"/>
    </location>
</feature>
<evidence type="ECO:0000256" key="5">
    <source>
        <dbReference type="ARBA" id="ARBA00022989"/>
    </source>
</evidence>
<reference evidence="11" key="1">
    <citation type="journal article" date="2023" name="Proc. Natl. Acad. Sci. U.S.A.">
        <title>Genomic and structural basis for evolution of tropane alkaloid biosynthesis.</title>
        <authorList>
            <person name="Wanga Y.-J."/>
            <person name="Taina T."/>
            <person name="Yua J.-Y."/>
            <person name="Lia J."/>
            <person name="Xua B."/>
            <person name="Chenc J."/>
            <person name="D'Auriad J.C."/>
            <person name="Huanga J.-P."/>
            <person name="Huanga S.-X."/>
        </authorList>
    </citation>
    <scope>NUCLEOTIDE SEQUENCE [LARGE SCALE GENOMIC DNA]</scope>
    <source>
        <strain evidence="11">cv. KIB-2019</strain>
    </source>
</reference>
<dbReference type="PRINTS" id="PR01217">
    <property type="entry name" value="PRICHEXTENSN"/>
</dbReference>
<dbReference type="Proteomes" id="UP001152561">
    <property type="component" value="Unassembled WGS sequence"/>
</dbReference>
<keyword evidence="5 8" id="KW-1133">Transmembrane helix</keyword>
<comment type="caution">
    <text evidence="10">The sequence shown here is derived from an EMBL/GenBank/DDBJ whole genome shotgun (WGS) entry which is preliminary data.</text>
</comment>
<dbReference type="EMBL" id="JAJAGQ010000022">
    <property type="protein sequence ID" value="KAJ8530256.1"/>
    <property type="molecule type" value="Genomic_DNA"/>
</dbReference>
<keyword evidence="3 9" id="KW-0732">Signal</keyword>
<feature type="transmembrane region" description="Helical" evidence="8">
    <location>
        <begin position="265"/>
        <end position="284"/>
    </location>
</feature>